<evidence type="ECO:0000259" key="3">
    <source>
        <dbReference type="PROSITE" id="PS50878"/>
    </source>
</evidence>
<dbReference type="InterPro" id="IPR043502">
    <property type="entry name" value="DNA/RNA_pol_sf"/>
</dbReference>
<dbReference type="InParanoid" id="A0A669F5R6"/>
<feature type="domain" description="Reverse transcriptase" evidence="3">
    <location>
        <begin position="563"/>
        <end position="829"/>
    </location>
</feature>
<dbReference type="OMA" id="GRWITTH"/>
<feature type="region of interest" description="Disordered" evidence="1">
    <location>
        <begin position="76"/>
        <end position="104"/>
    </location>
</feature>
<dbReference type="PANTHER" id="PTHR47510">
    <property type="entry name" value="REVERSE TRANSCRIPTASE DOMAIN-CONTAINING PROTEIN"/>
    <property type="match status" value="1"/>
</dbReference>
<evidence type="ECO:0000313" key="4">
    <source>
        <dbReference type="Ensembl" id="ENSONIP00000078781.1"/>
    </source>
</evidence>
<evidence type="ECO:0000256" key="1">
    <source>
        <dbReference type="SAM" id="MobiDB-lite"/>
    </source>
</evidence>
<accession>A0A669F5R6</accession>
<dbReference type="PROSITE" id="PS50878">
    <property type="entry name" value="RT_POL"/>
    <property type="match status" value="1"/>
</dbReference>
<keyword evidence="5" id="KW-1185">Reference proteome</keyword>
<evidence type="ECO:0000313" key="5">
    <source>
        <dbReference type="Proteomes" id="UP000005207"/>
    </source>
</evidence>
<dbReference type="GeneTree" id="ENSGT01120000271821"/>
<reference evidence="5" key="1">
    <citation type="submission" date="2012-01" db="EMBL/GenBank/DDBJ databases">
        <title>The Genome Sequence of Oreochromis niloticus (Nile Tilapia).</title>
        <authorList>
            <consortium name="Broad Institute Genome Assembly Team"/>
            <consortium name="Broad Institute Sequencing Platform"/>
            <person name="Di Palma F."/>
            <person name="Johnson J."/>
            <person name="Lander E.S."/>
            <person name="Lindblad-Toh K."/>
        </authorList>
    </citation>
    <scope>NUCLEOTIDE SEQUENCE [LARGE SCALE GENOMIC DNA]</scope>
</reference>
<organism evidence="4 5">
    <name type="scientific">Oreochromis niloticus</name>
    <name type="common">Nile tilapia</name>
    <name type="synonym">Tilapia nilotica</name>
    <dbReference type="NCBI Taxonomy" id="8128"/>
    <lineage>
        <taxon>Eukaryota</taxon>
        <taxon>Metazoa</taxon>
        <taxon>Chordata</taxon>
        <taxon>Craniata</taxon>
        <taxon>Vertebrata</taxon>
        <taxon>Euteleostomi</taxon>
        <taxon>Actinopterygii</taxon>
        <taxon>Neopterygii</taxon>
        <taxon>Teleostei</taxon>
        <taxon>Neoteleostei</taxon>
        <taxon>Acanthomorphata</taxon>
        <taxon>Ovalentaria</taxon>
        <taxon>Cichlomorphae</taxon>
        <taxon>Cichliformes</taxon>
        <taxon>Cichlidae</taxon>
        <taxon>African cichlids</taxon>
        <taxon>Pseudocrenilabrinae</taxon>
        <taxon>Oreochromini</taxon>
        <taxon>Oreochromis</taxon>
    </lineage>
</organism>
<name>A0A669F5R6_ORENI</name>
<feature type="compositionally biased region" description="Basic residues" evidence="1">
    <location>
        <begin position="79"/>
        <end position="94"/>
    </location>
</feature>
<reference evidence="4" key="2">
    <citation type="submission" date="2025-08" db="UniProtKB">
        <authorList>
            <consortium name="Ensembl"/>
        </authorList>
    </citation>
    <scope>IDENTIFICATION</scope>
</reference>
<dbReference type="GO" id="GO:0008168">
    <property type="term" value="F:methyltransferase activity"/>
    <property type="evidence" value="ECO:0007669"/>
    <property type="project" value="InterPro"/>
</dbReference>
<dbReference type="GO" id="GO:0016706">
    <property type="term" value="F:2-oxoglutarate-dependent dioxygenase activity"/>
    <property type="evidence" value="ECO:0007669"/>
    <property type="project" value="InterPro"/>
</dbReference>
<dbReference type="InterPro" id="IPR015095">
    <property type="entry name" value="AlkB_hom8_N"/>
</dbReference>
<dbReference type="Pfam" id="PF00078">
    <property type="entry name" value="RVT_1"/>
    <property type="match status" value="1"/>
</dbReference>
<dbReference type="SUPFAM" id="SSF56219">
    <property type="entry name" value="DNase I-like"/>
    <property type="match status" value="1"/>
</dbReference>
<dbReference type="Pfam" id="PF09004">
    <property type="entry name" value="ALKBH8_N"/>
    <property type="match status" value="1"/>
</dbReference>
<dbReference type="Gene3D" id="3.60.10.10">
    <property type="entry name" value="Endonuclease/exonuclease/phosphatase"/>
    <property type="match status" value="1"/>
</dbReference>
<dbReference type="Proteomes" id="UP000005207">
    <property type="component" value="Linkage group LG22"/>
</dbReference>
<feature type="signal peptide" evidence="2">
    <location>
        <begin position="1"/>
        <end position="31"/>
    </location>
</feature>
<dbReference type="InterPro" id="IPR005135">
    <property type="entry name" value="Endo/exonuclease/phosphatase"/>
</dbReference>
<evidence type="ECO:0000256" key="2">
    <source>
        <dbReference type="SAM" id="SignalP"/>
    </source>
</evidence>
<keyword evidence="2" id="KW-0732">Signal</keyword>
<dbReference type="Ensembl" id="ENSONIT00000090863.1">
    <property type="protein sequence ID" value="ENSONIP00000078781.1"/>
    <property type="gene ID" value="ENSONIG00000040399.1"/>
</dbReference>
<dbReference type="SUPFAM" id="SSF56672">
    <property type="entry name" value="DNA/RNA polymerases"/>
    <property type="match status" value="1"/>
</dbReference>
<reference evidence="4" key="3">
    <citation type="submission" date="2025-09" db="UniProtKB">
        <authorList>
            <consortium name="Ensembl"/>
        </authorList>
    </citation>
    <scope>IDENTIFICATION</scope>
</reference>
<proteinExistence type="predicted"/>
<dbReference type="Pfam" id="PF03372">
    <property type="entry name" value="Exo_endo_phos"/>
    <property type="match status" value="1"/>
</dbReference>
<dbReference type="InterPro" id="IPR000477">
    <property type="entry name" value="RT_dom"/>
</dbReference>
<dbReference type="InterPro" id="IPR036691">
    <property type="entry name" value="Endo/exonu/phosph_ase_sf"/>
</dbReference>
<protein>
    <recommendedName>
        <fullName evidence="3">Reverse transcriptase domain-containing protein</fullName>
    </recommendedName>
</protein>
<dbReference type="CDD" id="cd01650">
    <property type="entry name" value="RT_nLTR_like"/>
    <property type="match status" value="1"/>
</dbReference>
<dbReference type="AlphaFoldDB" id="A0A669F5R6"/>
<sequence length="979" mass="110368">MAARTGAAALSSPVWCSFLLLLCIFLNVCNAAISYSRQNLIDLGFEYSLSVSGEYQRTHNILEEIARPPGSPWMVCPPSKRRRRRRERKQKRGCRSGSDARLRKQPHRPALPSLFVSNARSITHKLDELELQIATTSFARNCSIILITESWLHLLIPDAAVELTGRTLHRHDRNSNSGKSRGGGLCVYVHNEWCCNSRIIHTHCSPDLEVLAVSCRPFYIPREFTVVIVIAVYIPPDANVGTALSLLLNTINKQQLAHPDGVFIVAGDFNKACLKTVLPKFVQFVDFATRGEHTLDHVYSNIRHAFRATPLPHLAGSDHLCMSLTPTYTPLLRKTKPQTKTIKTWPEGALSQLQDCFSTTVWDLFSSHNLQEYTDTVLSYIRNCVDNVTVNKRVRVFPNQKPWMNSKVQSLLKSRNTAFKSGDRAAYRAARADLSRGIRKAKAAYRRRIEDHFADNDPRKMWQGINHITNYRSNNQATSRTDASLAEDLNRFFARFETTRPSAVTPLPPAPSAGTLTLREHQVRCVLRSVNPRKAAGPDGIHGKVLRACADELTGVFTKIFNLSLSLNTVPPCLKTSTIIPIAKKTAVVSPNDYRPVALTPVVMKCFERLVCQHIRASLPPTLDPHQFAYRTNRSTEDAITIALHTALSHLEHRGSYVRMLFLDFSSAFNHIIPEILVQKLSHLGLSTPICLWIKDFLTNRPQSVRLGPHLSSTITLSTGSPQGCVLSPLLFTLYTSDCSPTHLSNTIIKFADDTTVVGLISRGDESDYRDEVNRLTEWCSVNNLQLNTTKTKELILDFRKGRADPAPLYIHGNRVERVHSMRFLGVQISDDLSWTANTTAVVKKAQQRLHFLRVLRRNNLEERLLVTFYRATIESILTYGITTWYAGCSAADRKVLQRVINTAQKITGCSLPSLEVIANSRYLSRAGNIIKDYSHPSNQVFELLPSGRRYRSHKTRTNRFRDSFFPRAITVVNKHKNN</sequence>
<dbReference type="PANTHER" id="PTHR47510:SF3">
    <property type="entry name" value="ENDO_EXONUCLEASE_PHOSPHATASE DOMAIN-CONTAINING PROTEIN"/>
    <property type="match status" value="1"/>
</dbReference>
<feature type="chain" id="PRO_5025563984" description="Reverse transcriptase domain-containing protein" evidence="2">
    <location>
        <begin position="32"/>
        <end position="979"/>
    </location>
</feature>